<dbReference type="Gene3D" id="1.20.5.1930">
    <property type="match status" value="1"/>
</dbReference>
<dbReference type="InterPro" id="IPR036890">
    <property type="entry name" value="HATPase_C_sf"/>
</dbReference>
<name>A0A919S6L5_9ACTN</name>
<dbReference type="RefSeq" id="WP_212988120.1">
    <property type="nucleotide sequence ID" value="NZ_BAABEA010000009.1"/>
</dbReference>
<feature type="transmembrane region" description="Helical" evidence="9">
    <location>
        <begin position="135"/>
        <end position="157"/>
    </location>
</feature>
<keyword evidence="9" id="KW-0812">Transmembrane</keyword>
<evidence type="ECO:0000313" key="12">
    <source>
        <dbReference type="Proteomes" id="UP000681340"/>
    </source>
</evidence>
<keyword evidence="7" id="KW-0067">ATP-binding</keyword>
<comment type="caution">
    <text evidence="11">The sequence shown here is derived from an EMBL/GenBank/DDBJ whole genome shotgun (WGS) entry which is preliminary data.</text>
</comment>
<evidence type="ECO:0000256" key="8">
    <source>
        <dbReference type="ARBA" id="ARBA00023012"/>
    </source>
</evidence>
<evidence type="ECO:0000256" key="6">
    <source>
        <dbReference type="ARBA" id="ARBA00022777"/>
    </source>
</evidence>
<dbReference type="Gene3D" id="3.30.565.10">
    <property type="entry name" value="Histidine kinase-like ATPase, C-terminal domain"/>
    <property type="match status" value="1"/>
</dbReference>
<reference evidence="11" key="1">
    <citation type="submission" date="2021-03" db="EMBL/GenBank/DDBJ databases">
        <title>Whole genome shotgun sequence of Actinoplanes auranticolor NBRC 12245.</title>
        <authorList>
            <person name="Komaki H."/>
            <person name="Tamura T."/>
        </authorList>
    </citation>
    <scope>NUCLEOTIDE SEQUENCE</scope>
    <source>
        <strain evidence="11">NBRC 12245</strain>
    </source>
</reference>
<evidence type="ECO:0000256" key="5">
    <source>
        <dbReference type="ARBA" id="ARBA00022741"/>
    </source>
</evidence>
<dbReference type="PANTHER" id="PTHR24421:SF10">
    <property type="entry name" value="NITRATE_NITRITE SENSOR PROTEIN NARQ"/>
    <property type="match status" value="1"/>
</dbReference>
<evidence type="ECO:0000256" key="9">
    <source>
        <dbReference type="SAM" id="Phobius"/>
    </source>
</evidence>
<dbReference type="EC" id="2.7.13.3" evidence="2"/>
<dbReference type="InterPro" id="IPR050482">
    <property type="entry name" value="Sensor_HK_TwoCompSys"/>
</dbReference>
<accession>A0A919S6L5</accession>
<comment type="catalytic activity">
    <reaction evidence="1">
        <text>ATP + protein L-histidine = ADP + protein N-phospho-L-histidine.</text>
        <dbReference type="EC" id="2.7.13.3"/>
    </reaction>
</comment>
<gene>
    <name evidence="11" type="ORF">Aau02nite_20660</name>
</gene>
<evidence type="ECO:0000259" key="10">
    <source>
        <dbReference type="Pfam" id="PF07730"/>
    </source>
</evidence>
<dbReference type="GO" id="GO:0046983">
    <property type="term" value="F:protein dimerization activity"/>
    <property type="evidence" value="ECO:0007669"/>
    <property type="project" value="InterPro"/>
</dbReference>
<dbReference type="GO" id="GO:0016020">
    <property type="term" value="C:membrane"/>
    <property type="evidence" value="ECO:0007669"/>
    <property type="project" value="InterPro"/>
</dbReference>
<dbReference type="Proteomes" id="UP000681340">
    <property type="component" value="Unassembled WGS sequence"/>
</dbReference>
<keyword evidence="5" id="KW-0547">Nucleotide-binding</keyword>
<feature type="domain" description="Signal transduction histidine kinase subgroup 3 dimerisation and phosphoacceptor" evidence="10">
    <location>
        <begin position="190"/>
        <end position="249"/>
    </location>
</feature>
<keyword evidence="6 11" id="KW-0418">Kinase</keyword>
<dbReference type="GO" id="GO:0000155">
    <property type="term" value="F:phosphorelay sensor kinase activity"/>
    <property type="evidence" value="ECO:0007669"/>
    <property type="project" value="InterPro"/>
</dbReference>
<evidence type="ECO:0000256" key="2">
    <source>
        <dbReference type="ARBA" id="ARBA00012438"/>
    </source>
</evidence>
<keyword evidence="3" id="KW-0597">Phosphoprotein</keyword>
<evidence type="ECO:0000256" key="1">
    <source>
        <dbReference type="ARBA" id="ARBA00000085"/>
    </source>
</evidence>
<feature type="transmembrane region" description="Helical" evidence="9">
    <location>
        <begin position="27"/>
        <end position="44"/>
    </location>
</feature>
<dbReference type="EMBL" id="BOQL01000018">
    <property type="protein sequence ID" value="GIM65916.1"/>
    <property type="molecule type" value="Genomic_DNA"/>
</dbReference>
<proteinExistence type="predicted"/>
<feature type="transmembrane region" description="Helical" evidence="9">
    <location>
        <begin position="74"/>
        <end position="96"/>
    </location>
</feature>
<organism evidence="11 12">
    <name type="scientific">Actinoplanes auranticolor</name>
    <dbReference type="NCBI Taxonomy" id="47988"/>
    <lineage>
        <taxon>Bacteria</taxon>
        <taxon>Bacillati</taxon>
        <taxon>Actinomycetota</taxon>
        <taxon>Actinomycetes</taxon>
        <taxon>Micromonosporales</taxon>
        <taxon>Micromonosporaceae</taxon>
        <taxon>Actinoplanes</taxon>
    </lineage>
</organism>
<evidence type="ECO:0000256" key="4">
    <source>
        <dbReference type="ARBA" id="ARBA00022679"/>
    </source>
</evidence>
<dbReference type="CDD" id="cd16917">
    <property type="entry name" value="HATPase_UhpB-NarQ-NarX-like"/>
    <property type="match status" value="1"/>
</dbReference>
<evidence type="ECO:0000256" key="3">
    <source>
        <dbReference type="ARBA" id="ARBA00022553"/>
    </source>
</evidence>
<sequence>MRHPAAAMASWWAVVRAAGPGRVVYEIGLAVALSGVTAGLSLLRDVSAAELAGFALLDVALVAGRHRFPSGVLVVAAVAGSMAGRSDMVLLVGLGYSAGYRIRGAWRLTVTLMAVLAGQIVGSWVPLRAFSLPQVLFTAGLFIVVIVFPATLARLSAQRRRILTLMHERTVHLSEQQQIVAERARVREATRIAREMHDSLGHRLTLISMYTGALRSAPDPSPETVRLLHATSTSAMDELRDILAVLREESAEDEPRQRATLADAGKLVADARSAGAHIEFERSGEAVAVPAMIDQAAYRTLQEGITNALRHAHGSTIRAAVRYEDDALILEVVNGAGRPHQGVTSGQGLYGLAERVRIAGGVLYHGAEPGGGFRIAATLPLAGTGPVVVEPRGAKANPAEEFGEELRRADQRRRVWTAAAVLTVLLVLALCAGGLWLALRQQTVSRATYDELRVGDAAPAVRKKLPDRTAELGPGASVMPAPPGAECAVYRAAPALQRQDSEGYRFCFRAGALISKETLDDVD</sequence>
<keyword evidence="9" id="KW-1133">Transmembrane helix</keyword>
<keyword evidence="9" id="KW-0472">Membrane</keyword>
<evidence type="ECO:0000256" key="7">
    <source>
        <dbReference type="ARBA" id="ARBA00022840"/>
    </source>
</evidence>
<keyword evidence="8" id="KW-0902">Two-component regulatory system</keyword>
<keyword evidence="4" id="KW-0808">Transferase</keyword>
<keyword evidence="12" id="KW-1185">Reference proteome</keyword>
<dbReference type="Pfam" id="PF07730">
    <property type="entry name" value="HisKA_3"/>
    <property type="match status" value="1"/>
</dbReference>
<feature type="transmembrane region" description="Helical" evidence="9">
    <location>
        <begin position="415"/>
        <end position="439"/>
    </location>
</feature>
<dbReference type="PANTHER" id="PTHR24421">
    <property type="entry name" value="NITRATE/NITRITE SENSOR PROTEIN NARX-RELATED"/>
    <property type="match status" value="1"/>
</dbReference>
<dbReference type="AlphaFoldDB" id="A0A919S6L5"/>
<protein>
    <recommendedName>
        <fullName evidence="2">histidine kinase</fullName>
        <ecNumber evidence="2">2.7.13.3</ecNumber>
    </recommendedName>
</protein>
<dbReference type="SUPFAM" id="SSF55874">
    <property type="entry name" value="ATPase domain of HSP90 chaperone/DNA topoisomerase II/histidine kinase"/>
    <property type="match status" value="1"/>
</dbReference>
<feature type="transmembrane region" description="Helical" evidence="9">
    <location>
        <begin position="108"/>
        <end position="129"/>
    </location>
</feature>
<evidence type="ECO:0000313" key="11">
    <source>
        <dbReference type="EMBL" id="GIM65916.1"/>
    </source>
</evidence>
<dbReference type="GO" id="GO:0005524">
    <property type="term" value="F:ATP binding"/>
    <property type="evidence" value="ECO:0007669"/>
    <property type="project" value="UniProtKB-KW"/>
</dbReference>
<dbReference type="InterPro" id="IPR011712">
    <property type="entry name" value="Sig_transdc_His_kin_sub3_dim/P"/>
</dbReference>